<dbReference type="PANTHER" id="PTHR42756:SF1">
    <property type="entry name" value="TRANSCRIPTIONAL REPRESSOR OF EMRAB OPERON"/>
    <property type="match status" value="1"/>
</dbReference>
<dbReference type="SMART" id="SM00347">
    <property type="entry name" value="HTH_MARR"/>
    <property type="match status" value="1"/>
</dbReference>
<evidence type="ECO:0000256" key="3">
    <source>
        <dbReference type="ARBA" id="ARBA00023163"/>
    </source>
</evidence>
<organism evidence="5 6">
    <name type="scientific">Lacticaseibacillus pabuli</name>
    <dbReference type="NCBI Taxonomy" id="3025672"/>
    <lineage>
        <taxon>Bacteria</taxon>
        <taxon>Bacillati</taxon>
        <taxon>Bacillota</taxon>
        <taxon>Bacilli</taxon>
        <taxon>Lactobacillales</taxon>
        <taxon>Lactobacillaceae</taxon>
        <taxon>Lacticaseibacillus</taxon>
    </lineage>
</organism>
<dbReference type="Gene3D" id="1.10.10.10">
    <property type="entry name" value="Winged helix-like DNA-binding domain superfamily/Winged helix DNA-binding domain"/>
    <property type="match status" value="1"/>
</dbReference>
<sequence>MAEHKEEYKEIELFGELFVLFMQTVFTNVNLKKLHLTSLNLVTMMLIYGHSGISMSELAEADGVSMPQLSRTVGKLEHLGLVERRHNQDNRRIVNVYHTDKGQELAEEQADIIKGNLAGKLSTLSDGERKELQDHFTAALALLKKAGIVKIMANSHASLDEAILGRKLSGTPAELRENDC</sequence>
<keyword evidence="6" id="KW-1185">Reference proteome</keyword>
<reference evidence="5 6" key="1">
    <citation type="submission" date="2023-02" db="EMBL/GenBank/DDBJ databases">
        <title>Genome sequence of Lacticaseibacillus sp. KACC 23028.</title>
        <authorList>
            <person name="Kim S."/>
            <person name="Heo J."/>
            <person name="Kwon S.-W."/>
        </authorList>
    </citation>
    <scope>NUCLEOTIDE SEQUENCE [LARGE SCALE GENOMIC DNA]</scope>
    <source>
        <strain evidence="5 6">KACC 23028</strain>
    </source>
</reference>
<dbReference type="InterPro" id="IPR036390">
    <property type="entry name" value="WH_DNA-bd_sf"/>
</dbReference>
<dbReference type="InterPro" id="IPR036388">
    <property type="entry name" value="WH-like_DNA-bd_sf"/>
</dbReference>
<name>A0ABY7WUX9_9LACO</name>
<dbReference type="Pfam" id="PF01047">
    <property type="entry name" value="MarR"/>
    <property type="match status" value="1"/>
</dbReference>
<evidence type="ECO:0000256" key="1">
    <source>
        <dbReference type="ARBA" id="ARBA00023015"/>
    </source>
</evidence>
<proteinExistence type="predicted"/>
<keyword evidence="3" id="KW-0804">Transcription</keyword>
<evidence type="ECO:0000256" key="2">
    <source>
        <dbReference type="ARBA" id="ARBA00023125"/>
    </source>
</evidence>
<dbReference type="RefSeq" id="WP_274260518.1">
    <property type="nucleotide sequence ID" value="NZ_CP117884.1"/>
</dbReference>
<accession>A0ABY7WUX9</accession>
<keyword evidence="2" id="KW-0238">DNA-binding</keyword>
<dbReference type="SUPFAM" id="SSF46785">
    <property type="entry name" value="Winged helix' DNA-binding domain"/>
    <property type="match status" value="1"/>
</dbReference>
<dbReference type="PANTHER" id="PTHR42756">
    <property type="entry name" value="TRANSCRIPTIONAL REGULATOR, MARR"/>
    <property type="match status" value="1"/>
</dbReference>
<evidence type="ECO:0000259" key="4">
    <source>
        <dbReference type="PROSITE" id="PS50995"/>
    </source>
</evidence>
<protein>
    <submittedName>
        <fullName evidence="5">MarR family transcriptional regulator</fullName>
    </submittedName>
</protein>
<evidence type="ECO:0000313" key="6">
    <source>
        <dbReference type="Proteomes" id="UP001220377"/>
    </source>
</evidence>
<dbReference type="InterPro" id="IPR000835">
    <property type="entry name" value="HTH_MarR-typ"/>
</dbReference>
<dbReference type="EMBL" id="CP117884">
    <property type="protein sequence ID" value="WDF82806.1"/>
    <property type="molecule type" value="Genomic_DNA"/>
</dbReference>
<dbReference type="InterPro" id="IPR023187">
    <property type="entry name" value="Tscrpt_reg_MarR-type_CS"/>
</dbReference>
<dbReference type="PROSITE" id="PS01117">
    <property type="entry name" value="HTH_MARR_1"/>
    <property type="match status" value="1"/>
</dbReference>
<keyword evidence="1" id="KW-0805">Transcription regulation</keyword>
<gene>
    <name evidence="5" type="ORF">PQ472_00770</name>
</gene>
<dbReference type="Proteomes" id="UP001220377">
    <property type="component" value="Chromosome"/>
</dbReference>
<dbReference type="PROSITE" id="PS50995">
    <property type="entry name" value="HTH_MARR_2"/>
    <property type="match status" value="1"/>
</dbReference>
<evidence type="ECO:0000313" key="5">
    <source>
        <dbReference type="EMBL" id="WDF82806.1"/>
    </source>
</evidence>
<feature type="domain" description="HTH marR-type" evidence="4">
    <location>
        <begin position="10"/>
        <end position="141"/>
    </location>
</feature>
<dbReference type="PRINTS" id="PR00598">
    <property type="entry name" value="HTHMARR"/>
</dbReference>